<evidence type="ECO:0000259" key="1">
    <source>
        <dbReference type="Pfam" id="PF18476"/>
    </source>
</evidence>
<sequence length="425" mass="48333">MAILAMISNQLWIPHQVQHEFWQNRKNALRDSKDIYTRTVDDLRSLQLKSIEAVNRWSNRLALSGDNLDSIRDSLKRGFEQAINKVDKLTRAEAFIASEDTNDDPVLTALEPILHGRVGAAFDASEIDSLLAEAERRSREKIPPGYEDRDKKNGFPAGDYFVWEQIIREAERRRIDVLIITGDTKKDWWEEENGQKKGPRLDLVRELRKRAQTRLFMLRPEVLLQYAKTVLNVEVSDKSVEEAGRVDRLRAALEWSSLSVREVAALDNLSDEAVGSFLLAKLPRDENGDYLETIFDMAQLASSSPRLDAYLDAFQARFPNISLRSEARRRMRNLESLGLASIAKNQVRLTPLGERFVADGGNLELLKISFLRRIAGAVGIREMAQANSRSELRARLRKAPPQGMSATQALLTLRWLEQLDLIVSS</sequence>
<gene>
    <name evidence="2" type="ORF">HNR40_008864</name>
</gene>
<name>A0A7W8AE17_9ACTN</name>
<organism evidence="2 3">
    <name type="scientific">Nonomuraea endophytica</name>
    <dbReference type="NCBI Taxonomy" id="714136"/>
    <lineage>
        <taxon>Bacteria</taxon>
        <taxon>Bacillati</taxon>
        <taxon>Actinomycetota</taxon>
        <taxon>Actinomycetes</taxon>
        <taxon>Streptosporangiales</taxon>
        <taxon>Streptosporangiaceae</taxon>
        <taxon>Nonomuraea</taxon>
    </lineage>
</organism>
<evidence type="ECO:0000313" key="2">
    <source>
        <dbReference type="EMBL" id="MBB5083361.1"/>
    </source>
</evidence>
<protein>
    <recommendedName>
        <fullName evidence="1">PIN like domain-containing protein</fullName>
    </recommendedName>
</protein>
<dbReference type="AlphaFoldDB" id="A0A7W8AE17"/>
<proteinExistence type="predicted"/>
<dbReference type="Pfam" id="PF18476">
    <property type="entry name" value="PIN_8"/>
    <property type="match status" value="1"/>
</dbReference>
<feature type="domain" description="PIN like" evidence="1">
    <location>
        <begin position="2"/>
        <end position="203"/>
    </location>
</feature>
<reference evidence="2 3" key="1">
    <citation type="submission" date="2020-08" db="EMBL/GenBank/DDBJ databases">
        <title>Genomic Encyclopedia of Type Strains, Phase IV (KMG-IV): sequencing the most valuable type-strain genomes for metagenomic binning, comparative biology and taxonomic classification.</title>
        <authorList>
            <person name="Goeker M."/>
        </authorList>
    </citation>
    <scope>NUCLEOTIDE SEQUENCE [LARGE SCALE GENOMIC DNA]</scope>
    <source>
        <strain evidence="2 3">DSM 45385</strain>
    </source>
</reference>
<dbReference type="EMBL" id="JACHIN010000016">
    <property type="protein sequence ID" value="MBB5083361.1"/>
    <property type="molecule type" value="Genomic_DNA"/>
</dbReference>
<dbReference type="InterPro" id="IPR041578">
    <property type="entry name" value="PIN_8"/>
</dbReference>
<dbReference type="Proteomes" id="UP000568380">
    <property type="component" value="Unassembled WGS sequence"/>
</dbReference>
<accession>A0A7W8AE17</accession>
<keyword evidence="3" id="KW-1185">Reference proteome</keyword>
<comment type="caution">
    <text evidence="2">The sequence shown here is derived from an EMBL/GenBank/DDBJ whole genome shotgun (WGS) entry which is preliminary data.</text>
</comment>
<evidence type="ECO:0000313" key="3">
    <source>
        <dbReference type="Proteomes" id="UP000568380"/>
    </source>
</evidence>